<evidence type="ECO:0000256" key="12">
    <source>
        <dbReference type="ARBA" id="ARBA00022838"/>
    </source>
</evidence>
<evidence type="ECO:0000256" key="17">
    <source>
        <dbReference type="SAM" id="MobiDB-lite"/>
    </source>
</evidence>
<sequence>MSRQTSSLTLTEELEKLEQSITLTLQEIDHNFSRAHRIVTSSILPIVEQYAEHSRDVWEGSKFWKQFFESSANVSLSGYEEQPSTHGTFDDTVTEESSASTHTTLEGSESYTTPSSASRSIIQGEEDIDLSSLTISPSHSTPRPQTKAKESVPQPQHSTTFADYPSPYEALRREVNSASNANQGPTPAIPSTPGKSSAIAHQGRGMTTTPSSITYSPLISRQTPTSIPRPSTIRKKTDPLLHRVLDRNYRVQATPISNARYGGFHNSRIAATTGAGAGASIPATPQVTARNRLLESTLSSSPNMPEAPQLHAEIFSSPVRKPRTPGMSVLTPGKPNAARSGAASRSKGMGAGAGVGAGTTAGRGVGIWDSDDDDGFDDDDDDGGLPFGQSPPKTMQFHIPQSRLLKTPAREASKRIVEDLLMSAGLGAADADDDEDDNDSAEDFTDDFAGGEGRVRRRRILMDETSPSVVRTAESFEDESF</sequence>
<keyword evidence="16" id="KW-0137">Centromere</keyword>
<feature type="compositionally biased region" description="Polar residues" evidence="17">
    <location>
        <begin position="205"/>
        <end position="229"/>
    </location>
</feature>
<comment type="similarity">
    <text evidence="4">Belongs to the DASH complex ASK1 family.</text>
</comment>
<dbReference type="AlphaFoldDB" id="A0A8H7ALQ9"/>
<comment type="subcellular location">
    <subcellularLocation>
        <location evidence="3">Chromosome</location>
        <location evidence="3">Centromere</location>
        <location evidence="3">Kinetochore</location>
    </subcellularLocation>
    <subcellularLocation>
        <location evidence="2">Cytoplasm</location>
        <location evidence="2">Cytoskeleton</location>
        <location evidence="2">Spindle</location>
    </subcellularLocation>
    <subcellularLocation>
        <location evidence="1">Nucleus</location>
    </subcellularLocation>
</comment>
<dbReference type="OrthoDB" id="5573898at2759"/>
<dbReference type="GO" id="GO:0044732">
    <property type="term" value="C:mitotic spindle pole body"/>
    <property type="evidence" value="ECO:0007669"/>
    <property type="project" value="TreeGrafter"/>
</dbReference>
<dbReference type="PANTHER" id="PTHR28200">
    <property type="entry name" value="DASH COMPLEX SUBUNIT ASK1"/>
    <property type="match status" value="1"/>
</dbReference>
<evidence type="ECO:0000256" key="7">
    <source>
        <dbReference type="ARBA" id="ARBA00022490"/>
    </source>
</evidence>
<evidence type="ECO:0000256" key="5">
    <source>
        <dbReference type="ARBA" id="ARBA00014520"/>
    </source>
</evidence>
<evidence type="ECO:0000256" key="3">
    <source>
        <dbReference type="ARBA" id="ARBA00004629"/>
    </source>
</evidence>
<dbReference type="GO" id="GO:0072686">
    <property type="term" value="C:mitotic spindle"/>
    <property type="evidence" value="ECO:0007669"/>
    <property type="project" value="InterPro"/>
</dbReference>
<feature type="compositionally biased region" description="Polar residues" evidence="17">
    <location>
        <begin position="95"/>
        <end position="120"/>
    </location>
</feature>
<evidence type="ECO:0000256" key="9">
    <source>
        <dbReference type="ARBA" id="ARBA00022701"/>
    </source>
</evidence>
<evidence type="ECO:0000256" key="11">
    <source>
        <dbReference type="ARBA" id="ARBA00022829"/>
    </source>
</evidence>
<evidence type="ECO:0000256" key="16">
    <source>
        <dbReference type="ARBA" id="ARBA00023328"/>
    </source>
</evidence>
<dbReference type="PANTHER" id="PTHR28200:SF1">
    <property type="entry name" value="DASH COMPLEX SUBUNIT ASK1"/>
    <property type="match status" value="1"/>
</dbReference>
<proteinExistence type="inferred from homology"/>
<keyword evidence="19" id="KW-1185">Reference proteome</keyword>
<feature type="region of interest" description="Disordered" evidence="17">
    <location>
        <begin position="78"/>
        <end position="120"/>
    </location>
</feature>
<comment type="caution">
    <text evidence="18">The sequence shown here is derived from an EMBL/GenBank/DDBJ whole genome shotgun (WGS) entry which is preliminary data.</text>
</comment>
<keyword evidence="6" id="KW-0158">Chromosome</keyword>
<protein>
    <recommendedName>
        <fullName evidence="5">DASH complex subunit ASK1</fullName>
    </recommendedName>
</protein>
<feature type="region of interest" description="Disordered" evidence="17">
    <location>
        <begin position="178"/>
        <end position="233"/>
    </location>
</feature>
<evidence type="ECO:0000256" key="2">
    <source>
        <dbReference type="ARBA" id="ARBA00004186"/>
    </source>
</evidence>
<evidence type="ECO:0000313" key="19">
    <source>
        <dbReference type="Proteomes" id="UP000606974"/>
    </source>
</evidence>
<feature type="region of interest" description="Disordered" evidence="17">
    <location>
        <begin position="317"/>
        <end position="397"/>
    </location>
</feature>
<keyword evidence="11" id="KW-0159">Chromosome partition</keyword>
<dbReference type="EMBL" id="JAACFV010000069">
    <property type="protein sequence ID" value="KAF7507410.1"/>
    <property type="molecule type" value="Genomic_DNA"/>
</dbReference>
<evidence type="ECO:0000256" key="14">
    <source>
        <dbReference type="ARBA" id="ARBA00023242"/>
    </source>
</evidence>
<keyword evidence="7" id="KW-0963">Cytoplasm</keyword>
<reference evidence="18" key="1">
    <citation type="submission" date="2020-02" db="EMBL/GenBank/DDBJ databases">
        <authorList>
            <person name="Palmer J.M."/>
        </authorList>
    </citation>
    <scope>NUCLEOTIDE SEQUENCE</scope>
    <source>
        <strain evidence="18">EPUS1.4</strain>
        <tissue evidence="18">Thallus</tissue>
    </source>
</reference>
<dbReference type="GO" id="GO:0051301">
    <property type="term" value="P:cell division"/>
    <property type="evidence" value="ECO:0007669"/>
    <property type="project" value="UniProtKB-KW"/>
</dbReference>
<feature type="compositionally biased region" description="Polar residues" evidence="17">
    <location>
        <begin position="78"/>
        <end position="87"/>
    </location>
</feature>
<dbReference type="Pfam" id="PF08655">
    <property type="entry name" value="DASH_Ask1"/>
    <property type="match status" value="1"/>
</dbReference>
<name>A0A8H7ALQ9_9EURO</name>
<organism evidence="18 19">
    <name type="scientific">Endocarpon pusillum</name>
    <dbReference type="NCBI Taxonomy" id="364733"/>
    <lineage>
        <taxon>Eukaryota</taxon>
        <taxon>Fungi</taxon>
        <taxon>Dikarya</taxon>
        <taxon>Ascomycota</taxon>
        <taxon>Pezizomycotina</taxon>
        <taxon>Eurotiomycetes</taxon>
        <taxon>Chaetothyriomycetidae</taxon>
        <taxon>Verrucariales</taxon>
        <taxon>Verrucariaceae</taxon>
        <taxon>Endocarpon</taxon>
    </lineage>
</organism>
<dbReference type="GO" id="GO:0005874">
    <property type="term" value="C:microtubule"/>
    <property type="evidence" value="ECO:0007669"/>
    <property type="project" value="UniProtKB-KW"/>
</dbReference>
<keyword evidence="8" id="KW-0132">Cell division</keyword>
<dbReference type="Proteomes" id="UP000606974">
    <property type="component" value="Unassembled WGS sequence"/>
</dbReference>
<evidence type="ECO:0000256" key="6">
    <source>
        <dbReference type="ARBA" id="ARBA00022454"/>
    </source>
</evidence>
<feature type="compositionally biased region" description="Gly residues" evidence="17">
    <location>
        <begin position="349"/>
        <end position="365"/>
    </location>
</feature>
<evidence type="ECO:0000256" key="10">
    <source>
        <dbReference type="ARBA" id="ARBA00022776"/>
    </source>
</evidence>
<feature type="compositionally biased region" description="Acidic residues" evidence="17">
    <location>
        <begin position="369"/>
        <end position="383"/>
    </location>
</feature>
<evidence type="ECO:0000256" key="1">
    <source>
        <dbReference type="ARBA" id="ARBA00004123"/>
    </source>
</evidence>
<evidence type="ECO:0000256" key="4">
    <source>
        <dbReference type="ARBA" id="ARBA00010731"/>
    </source>
</evidence>
<feature type="compositionally biased region" description="Polar residues" evidence="17">
    <location>
        <begin position="132"/>
        <end position="144"/>
    </location>
</feature>
<feature type="region of interest" description="Disordered" evidence="17">
    <location>
        <begin position="428"/>
        <end position="449"/>
    </location>
</feature>
<feature type="region of interest" description="Disordered" evidence="17">
    <location>
        <begin position="132"/>
        <end position="166"/>
    </location>
</feature>
<feature type="compositionally biased region" description="Acidic residues" evidence="17">
    <location>
        <begin position="430"/>
        <end position="446"/>
    </location>
</feature>
<dbReference type="GO" id="GO:0008608">
    <property type="term" value="P:attachment of spindle microtubules to kinetochore"/>
    <property type="evidence" value="ECO:0007669"/>
    <property type="project" value="InterPro"/>
</dbReference>
<keyword evidence="13" id="KW-0206">Cytoskeleton</keyword>
<dbReference type="InterPro" id="IPR013964">
    <property type="entry name" value="DASH_Ask1"/>
</dbReference>
<keyword evidence="9" id="KW-0493">Microtubule</keyword>
<keyword evidence="12" id="KW-0995">Kinetochore</keyword>
<accession>A0A8H7ALQ9</accession>
<keyword evidence="15" id="KW-0131">Cell cycle</keyword>
<evidence type="ECO:0000256" key="13">
    <source>
        <dbReference type="ARBA" id="ARBA00023212"/>
    </source>
</evidence>
<gene>
    <name evidence="18" type="ORF">GJ744_010469</name>
</gene>
<keyword evidence="10" id="KW-0498">Mitosis</keyword>
<feature type="compositionally biased region" description="Low complexity" evidence="17">
    <location>
        <begin position="337"/>
        <end position="348"/>
    </location>
</feature>
<dbReference type="GO" id="GO:0042729">
    <property type="term" value="C:DASH complex"/>
    <property type="evidence" value="ECO:0007669"/>
    <property type="project" value="InterPro"/>
</dbReference>
<keyword evidence="14" id="KW-0539">Nucleus</keyword>
<evidence type="ECO:0000256" key="15">
    <source>
        <dbReference type="ARBA" id="ARBA00023306"/>
    </source>
</evidence>
<evidence type="ECO:0000313" key="18">
    <source>
        <dbReference type="EMBL" id="KAF7507410.1"/>
    </source>
</evidence>
<evidence type="ECO:0000256" key="8">
    <source>
        <dbReference type="ARBA" id="ARBA00022618"/>
    </source>
</evidence>